<sequence>MRRKNDGDGGDEGAADDRPIFRAIDDRKPDDSPKKAAAAEDPFKREFEDIVIPSNEKCPPPDMTAKIAPQSAESLPPVPNATERLELDIDLDEDLNLGLKINEKLFIEGFKKMGPQESKFTIGDQITSVNGRNVKTDAHFQRLLQKYGPHIRISVFRPMYTTKAHQFRLNKHGYTLSYIRDNFADDQFLIAHVTYRPSIHLGLTIHSNDGIVVISRVDKDSLAFRRFEIGDLIIDVEGERINDKNDFRNFMLDAMERNSYASVLIQRPFSPKSVEMAQKTLALVQKEQHRDPPFPHDAMIIGRKEMQRFKKNEMNNSNKHGIRPILHQSPPHTNNHHLVISEEKPLELYINSDIPEGKKLQPCPTRAQLHARFQAKRAKKNKKNGTKAERENINSAADSNSPDTIAPPNLLTNSTPETPPKPKEESSLLRRAQDSWKEKRSKLFNNGKKDTDSESSSRRKNVAEKEQISEQKNSNSDKSTKEKGDRKKPPNNDGSDKKKKFVRSGGGVDDGSERRKLKKKNVAEKEQISEQKNSNSDKSTKEKGDRKKPPNNDGSDKKKKFVRSGGGVDDGSERRKRNDDASERRRRNNNNNDDSGKKK</sequence>
<accession>A0AC35F3N9</accession>
<dbReference type="Proteomes" id="UP000887580">
    <property type="component" value="Unplaced"/>
</dbReference>
<evidence type="ECO:0000313" key="2">
    <source>
        <dbReference type="WBParaSite" id="PS1159_v2.g13510.t1"/>
    </source>
</evidence>
<evidence type="ECO:0000313" key="1">
    <source>
        <dbReference type="Proteomes" id="UP000887580"/>
    </source>
</evidence>
<name>A0AC35F3N9_9BILA</name>
<protein>
    <submittedName>
        <fullName evidence="2">PDZ domain-containing protein</fullName>
    </submittedName>
</protein>
<reference evidence="2" key="1">
    <citation type="submission" date="2022-11" db="UniProtKB">
        <authorList>
            <consortium name="WormBaseParasite"/>
        </authorList>
    </citation>
    <scope>IDENTIFICATION</scope>
</reference>
<organism evidence="1 2">
    <name type="scientific">Panagrolaimus sp. PS1159</name>
    <dbReference type="NCBI Taxonomy" id="55785"/>
    <lineage>
        <taxon>Eukaryota</taxon>
        <taxon>Metazoa</taxon>
        <taxon>Ecdysozoa</taxon>
        <taxon>Nematoda</taxon>
        <taxon>Chromadorea</taxon>
        <taxon>Rhabditida</taxon>
        <taxon>Tylenchina</taxon>
        <taxon>Panagrolaimomorpha</taxon>
        <taxon>Panagrolaimoidea</taxon>
        <taxon>Panagrolaimidae</taxon>
        <taxon>Panagrolaimus</taxon>
    </lineage>
</organism>
<dbReference type="WBParaSite" id="PS1159_v2.g13510.t1">
    <property type="protein sequence ID" value="PS1159_v2.g13510.t1"/>
    <property type="gene ID" value="PS1159_v2.g13510"/>
</dbReference>
<proteinExistence type="predicted"/>